<feature type="compositionally biased region" description="Polar residues" evidence="1">
    <location>
        <begin position="206"/>
        <end position="238"/>
    </location>
</feature>
<keyword evidence="2" id="KW-0812">Transmembrane</keyword>
<feature type="compositionally biased region" description="Low complexity" evidence="1">
    <location>
        <begin position="155"/>
        <end position="175"/>
    </location>
</feature>
<keyword evidence="2" id="KW-0472">Membrane</keyword>
<reference evidence="3" key="1">
    <citation type="journal article" date="2023" name="G3 (Bethesda)">
        <title>A reference genome for the long-term kleptoplast-retaining sea slug Elysia crispata morphotype clarki.</title>
        <authorList>
            <person name="Eastman K.E."/>
            <person name="Pendleton A.L."/>
            <person name="Shaikh M.A."/>
            <person name="Suttiyut T."/>
            <person name="Ogas R."/>
            <person name="Tomko P."/>
            <person name="Gavelis G."/>
            <person name="Widhalm J.R."/>
            <person name="Wisecaver J.H."/>
        </authorList>
    </citation>
    <scope>NUCLEOTIDE SEQUENCE</scope>
    <source>
        <strain evidence="3">ECLA1</strain>
    </source>
</reference>
<name>A0AAE0ZEU6_9GAST</name>
<organism evidence="3 4">
    <name type="scientific">Elysia crispata</name>
    <name type="common">lettuce slug</name>
    <dbReference type="NCBI Taxonomy" id="231223"/>
    <lineage>
        <taxon>Eukaryota</taxon>
        <taxon>Metazoa</taxon>
        <taxon>Spiralia</taxon>
        <taxon>Lophotrochozoa</taxon>
        <taxon>Mollusca</taxon>
        <taxon>Gastropoda</taxon>
        <taxon>Heterobranchia</taxon>
        <taxon>Euthyneura</taxon>
        <taxon>Panpulmonata</taxon>
        <taxon>Sacoglossa</taxon>
        <taxon>Placobranchoidea</taxon>
        <taxon>Plakobranchidae</taxon>
        <taxon>Elysia</taxon>
    </lineage>
</organism>
<dbReference type="Proteomes" id="UP001283361">
    <property type="component" value="Unassembled WGS sequence"/>
</dbReference>
<feature type="transmembrane region" description="Helical" evidence="2">
    <location>
        <begin position="6"/>
        <end position="29"/>
    </location>
</feature>
<gene>
    <name evidence="3" type="ORF">RRG08_003877</name>
</gene>
<evidence type="ECO:0000313" key="4">
    <source>
        <dbReference type="Proteomes" id="UP001283361"/>
    </source>
</evidence>
<dbReference type="EMBL" id="JAWDGP010004135">
    <property type="protein sequence ID" value="KAK3767616.1"/>
    <property type="molecule type" value="Genomic_DNA"/>
</dbReference>
<evidence type="ECO:0000313" key="3">
    <source>
        <dbReference type="EMBL" id="KAK3767616.1"/>
    </source>
</evidence>
<keyword evidence="2" id="KW-1133">Transmembrane helix</keyword>
<keyword evidence="4" id="KW-1185">Reference proteome</keyword>
<feature type="region of interest" description="Disordered" evidence="1">
    <location>
        <begin position="201"/>
        <end position="324"/>
    </location>
</feature>
<sequence length="324" mass="35682">MANESVYVAIAIACVVALLVLAILVIYCIKRQQDKMHERIIRERRLREEWQRRNFMRAQMVQPPSYEASRGRDQVICPVNREVPWSPPPEYKEVATPIPSLRHNQVVGIGGVPDLFNGYSQEYSEIPSVSRNVAPVYTYMPPGVSPHINNALHINNNTNNHSSSSSNTINNRNIAGSYTNLSSHRGENAIQVQVSPRSTRVLPDVVTSTTGSSSNIWANNSSQRPQQHPRSPGTSQRGNAQNNNTNNHRSNWATTNPASSDPDRSGLVQAQPTSVGSSHIISTPGRSGTGSINNDAIRNNAEGQEATQGAKNQVRSQFQDLSFI</sequence>
<dbReference type="AlphaFoldDB" id="A0AAE0ZEU6"/>
<protein>
    <submittedName>
        <fullName evidence="3">Uncharacterized protein</fullName>
    </submittedName>
</protein>
<proteinExistence type="predicted"/>
<evidence type="ECO:0000256" key="1">
    <source>
        <dbReference type="SAM" id="MobiDB-lite"/>
    </source>
</evidence>
<feature type="compositionally biased region" description="Low complexity" evidence="1">
    <location>
        <begin position="239"/>
        <end position="251"/>
    </location>
</feature>
<comment type="caution">
    <text evidence="3">The sequence shown here is derived from an EMBL/GenBank/DDBJ whole genome shotgun (WGS) entry which is preliminary data.</text>
</comment>
<feature type="compositionally biased region" description="Polar residues" evidence="1">
    <location>
        <begin position="268"/>
        <end position="324"/>
    </location>
</feature>
<feature type="region of interest" description="Disordered" evidence="1">
    <location>
        <begin position="155"/>
        <end position="182"/>
    </location>
</feature>
<evidence type="ECO:0000256" key="2">
    <source>
        <dbReference type="SAM" id="Phobius"/>
    </source>
</evidence>
<accession>A0AAE0ZEU6</accession>